<dbReference type="HOGENOM" id="CLU_3190403_0_0_6"/>
<reference evidence="1" key="2">
    <citation type="submission" date="2008-07" db="EMBL/GenBank/DDBJ databases">
        <authorList>
            <consortium name="Broad Institute Genome Sequencing Platform"/>
            <person name="Colwell R."/>
            <person name="Grim C.J."/>
            <person name="Young S."/>
            <person name="Jaffe D."/>
            <person name="Gnerre S."/>
            <person name="Berlin A."/>
            <person name="Heiman D."/>
            <person name="Hepburn T."/>
            <person name="Shea T."/>
            <person name="Sykes S."/>
            <person name="Alvarado L."/>
            <person name="Kodira C."/>
            <person name="Heidelberg J."/>
            <person name="Lander E."/>
            <person name="Galagan J."/>
            <person name="Nusbaum C."/>
            <person name="Birren B."/>
        </authorList>
    </citation>
    <scope>NUCLEOTIDE SEQUENCE [LARGE SCALE GENOMIC DNA]</scope>
    <source>
        <strain evidence="1">MO10</strain>
    </source>
</reference>
<proteinExistence type="predicted"/>
<evidence type="ECO:0000313" key="1">
    <source>
        <dbReference type="EMBL" id="EET23699.1"/>
    </source>
</evidence>
<dbReference type="Proteomes" id="UP000004687">
    <property type="component" value="Unassembled WGS sequence"/>
</dbReference>
<dbReference type="EMBL" id="DS990136">
    <property type="protein sequence ID" value="EET23699.1"/>
    <property type="molecule type" value="Genomic_DNA"/>
</dbReference>
<gene>
    <name evidence="1" type="ORF">VchoM_01727</name>
</gene>
<sequence>MKKASYHWVIPKHARFPPQRQPARQVKYSPFRSSLMINDITQYLSF</sequence>
<organism evidence="1">
    <name type="scientific">Vibrio cholerae (strain MO10)</name>
    <dbReference type="NCBI Taxonomy" id="345072"/>
    <lineage>
        <taxon>Bacteria</taxon>
        <taxon>Pseudomonadati</taxon>
        <taxon>Pseudomonadota</taxon>
        <taxon>Gammaproteobacteria</taxon>
        <taxon>Vibrionales</taxon>
        <taxon>Vibrionaceae</taxon>
        <taxon>Vibrio</taxon>
    </lineage>
</organism>
<accession>A0A0X1KZK4</accession>
<name>A0A0X1KZK4_VIBCO</name>
<protein>
    <submittedName>
        <fullName evidence="1">Uncharacterized protein</fullName>
    </submittedName>
</protein>
<reference evidence="1" key="1">
    <citation type="submission" date="2005-09" db="EMBL/GenBank/DDBJ databases">
        <title>Annotation of Vibrio cholerae MO10.</title>
        <authorList>
            <person name="Colwell R."/>
            <person name="Grim C.J."/>
            <person name="Young S."/>
            <person name="Jaffe D."/>
            <person name="Gnerre S."/>
            <person name="Berlin A."/>
            <person name="Heiman D."/>
            <person name="Hepburn T."/>
            <person name="Shea T."/>
            <person name="Sykes S."/>
            <person name="Yandava C."/>
            <person name="Alvarado L."/>
            <person name="Kodira C."/>
            <person name="Borodovsky M."/>
            <person name="Heidelberg J."/>
            <person name="Lander E."/>
            <person name="Galagan J."/>
            <person name="Nusbaum C."/>
            <person name="Birren B."/>
        </authorList>
    </citation>
    <scope>NUCLEOTIDE SEQUENCE [LARGE SCALE GENOMIC DNA]</scope>
    <source>
        <strain evidence="1">MO10</strain>
    </source>
</reference>
<dbReference type="AlphaFoldDB" id="A0A0X1KZK4"/>